<keyword evidence="1" id="KW-1133">Transmembrane helix</keyword>
<dbReference type="Proteomes" id="UP000694300">
    <property type="component" value="Unassembled WGS sequence"/>
</dbReference>
<feature type="transmembrane region" description="Helical" evidence="1">
    <location>
        <begin position="44"/>
        <end position="68"/>
    </location>
</feature>
<feature type="transmembrane region" description="Helical" evidence="1">
    <location>
        <begin position="74"/>
        <end position="98"/>
    </location>
</feature>
<comment type="caution">
    <text evidence="2">The sequence shown here is derived from an EMBL/GenBank/DDBJ whole genome shotgun (WGS) entry which is preliminary data.</text>
</comment>
<dbReference type="PANTHER" id="PTHR36832">
    <property type="entry name" value="SLR1174 PROTEIN-RELATED"/>
    <property type="match status" value="1"/>
</dbReference>
<sequence>MTAGVGGRLAGTRLLPAVTWTDVLAPYPQLVVAGFRRYATYRQAALAGLTTNLVFGLLRAAVLVAVLAERPVVAGYDVAVAVTYVWLGQGLLTVVMLWGDSELSTRVRTGDVVVDLGRPWDLQAAMLATDLGRAGFAVLSRLVPPVAFGALLFPIRWPERPVTWALFAVAVLLAVVVSFGVRFLLNTSAFWLLDARGVLAVWGVAGGVLSGMVIPLVWFPPAAQAALAWTPAPSLFQIPIDVFTERGDPVGALAAQAGWAVLLLAVGRLVLRRGSARLVVQGG</sequence>
<keyword evidence="3" id="KW-1185">Reference proteome</keyword>
<keyword evidence="1" id="KW-0812">Transmembrane</keyword>
<name>A0ABS6U6N1_9PSEU</name>
<accession>A0ABS6U6N1</accession>
<gene>
    <name evidence="2" type="ORF">I4I82_09305</name>
</gene>
<proteinExistence type="predicted"/>
<protein>
    <submittedName>
        <fullName evidence="2">ABC-2 family transporter protein</fullName>
    </submittedName>
</protein>
<evidence type="ECO:0000256" key="1">
    <source>
        <dbReference type="SAM" id="Phobius"/>
    </source>
</evidence>
<dbReference type="InterPro" id="IPR010390">
    <property type="entry name" value="ABC-2_transporter-like"/>
</dbReference>
<reference evidence="2 3" key="1">
    <citation type="submission" date="2020-11" db="EMBL/GenBank/DDBJ databases">
        <title>Pseudonocardia abyssalis sp. nov. and Pseudonocardia oceani sp. nov., description and phylogenomic analysis of two novel actinomycetes isolated from the deep Southern Ocean.</title>
        <authorList>
            <person name="Parra J."/>
        </authorList>
    </citation>
    <scope>NUCLEOTIDE SEQUENCE [LARGE SCALE GENOMIC DNA]</scope>
    <source>
        <strain evidence="3">KRD185</strain>
    </source>
</reference>
<evidence type="ECO:0000313" key="2">
    <source>
        <dbReference type="EMBL" id="MBW0127884.1"/>
    </source>
</evidence>
<keyword evidence="1" id="KW-0472">Membrane</keyword>
<feature type="transmembrane region" description="Helical" evidence="1">
    <location>
        <begin position="197"/>
        <end position="219"/>
    </location>
</feature>
<organism evidence="2 3">
    <name type="scientific">Pseudonocardia oceani</name>
    <dbReference type="NCBI Taxonomy" id="2792013"/>
    <lineage>
        <taxon>Bacteria</taxon>
        <taxon>Bacillati</taxon>
        <taxon>Actinomycetota</taxon>
        <taxon>Actinomycetes</taxon>
        <taxon>Pseudonocardiales</taxon>
        <taxon>Pseudonocardiaceae</taxon>
        <taxon>Pseudonocardia</taxon>
    </lineage>
</organism>
<dbReference type="Pfam" id="PF06182">
    <property type="entry name" value="ABC2_membrane_6"/>
    <property type="match status" value="1"/>
</dbReference>
<evidence type="ECO:0000313" key="3">
    <source>
        <dbReference type="Proteomes" id="UP000694300"/>
    </source>
</evidence>
<feature type="transmembrane region" description="Helical" evidence="1">
    <location>
        <begin position="136"/>
        <end position="157"/>
    </location>
</feature>
<feature type="transmembrane region" description="Helical" evidence="1">
    <location>
        <begin position="163"/>
        <end position="185"/>
    </location>
</feature>
<dbReference type="EMBL" id="JADQDF010000001">
    <property type="protein sequence ID" value="MBW0127884.1"/>
    <property type="molecule type" value="Genomic_DNA"/>
</dbReference>
<feature type="transmembrane region" description="Helical" evidence="1">
    <location>
        <begin position="250"/>
        <end position="271"/>
    </location>
</feature>
<dbReference type="PANTHER" id="PTHR36832:SF2">
    <property type="entry name" value="INTEGRAL MEMBRANE PROTEIN"/>
    <property type="match status" value="1"/>
</dbReference>